<comment type="catalytic activity">
    <reaction evidence="1">
        <text>alpha-D-glucose 1-phosphate = alpha-D-glucose 6-phosphate</text>
        <dbReference type="Rhea" id="RHEA:23536"/>
        <dbReference type="ChEBI" id="CHEBI:58225"/>
        <dbReference type="ChEBI" id="CHEBI:58601"/>
        <dbReference type="EC" id="5.4.2.2"/>
    </reaction>
</comment>
<evidence type="ECO:0000256" key="3">
    <source>
        <dbReference type="ARBA" id="ARBA00005164"/>
    </source>
</evidence>
<evidence type="ECO:0000256" key="11">
    <source>
        <dbReference type="ARBA" id="ARBA00039995"/>
    </source>
</evidence>
<evidence type="ECO:0000259" key="15">
    <source>
        <dbReference type="Pfam" id="PF00408"/>
    </source>
</evidence>
<dbReference type="Pfam" id="PF02878">
    <property type="entry name" value="PGM_PMM_I"/>
    <property type="match status" value="1"/>
</dbReference>
<evidence type="ECO:0000259" key="18">
    <source>
        <dbReference type="Pfam" id="PF02880"/>
    </source>
</evidence>
<dbReference type="InterPro" id="IPR005845">
    <property type="entry name" value="A-D-PHexomutase_a/b/a-II"/>
</dbReference>
<evidence type="ECO:0000259" key="17">
    <source>
        <dbReference type="Pfam" id="PF02879"/>
    </source>
</evidence>
<dbReference type="Proteomes" id="UP001314796">
    <property type="component" value="Unassembled WGS sequence"/>
</dbReference>
<dbReference type="PROSITE" id="PS00710">
    <property type="entry name" value="PGM_PMM"/>
    <property type="match status" value="1"/>
</dbReference>
<feature type="domain" description="Alpha-D-phosphohexomutase alpha/beta/alpha" evidence="17">
    <location>
        <begin position="230"/>
        <end position="319"/>
    </location>
</feature>
<comment type="caution">
    <text evidence="19">The sequence shown here is derived from an EMBL/GenBank/DDBJ whole genome shotgun (WGS) entry which is preliminary data.</text>
</comment>
<dbReference type="Gene3D" id="3.40.120.10">
    <property type="entry name" value="Alpha-D-Glucose-1,6-Bisphosphate, subunit A, domain 3"/>
    <property type="match status" value="3"/>
</dbReference>
<dbReference type="InterPro" id="IPR016055">
    <property type="entry name" value="A-D-PHexomutase_a/b/a-I/II/III"/>
</dbReference>
<dbReference type="InterPro" id="IPR016066">
    <property type="entry name" value="A-D-PHexomutase_CS"/>
</dbReference>
<dbReference type="SUPFAM" id="SSF55957">
    <property type="entry name" value="Phosphoglucomutase, C-terminal domain"/>
    <property type="match status" value="1"/>
</dbReference>
<evidence type="ECO:0000256" key="10">
    <source>
        <dbReference type="ARBA" id="ARBA00023235"/>
    </source>
</evidence>
<dbReference type="RefSeq" id="WP_204402003.1">
    <property type="nucleotide sequence ID" value="NZ_JAFBEE010000009.1"/>
</dbReference>
<dbReference type="PANTHER" id="PTHR45745:SF1">
    <property type="entry name" value="PHOSPHOGLUCOMUTASE 2B-RELATED"/>
    <property type="match status" value="1"/>
</dbReference>
<comment type="similarity">
    <text evidence="5 14">Belongs to the phosphohexose mutase family.</text>
</comment>
<feature type="domain" description="Alpha-D-phosphohexomutase alpha/beta/alpha" evidence="16">
    <location>
        <begin position="45"/>
        <end position="182"/>
    </location>
</feature>
<dbReference type="Pfam" id="PF02880">
    <property type="entry name" value="PGM_PMM_III"/>
    <property type="match status" value="1"/>
</dbReference>
<reference evidence="19 20" key="1">
    <citation type="submission" date="2021-01" db="EMBL/GenBank/DDBJ databases">
        <title>Genomic Encyclopedia of Type Strains, Phase IV (KMG-IV): sequencing the most valuable type-strain genomes for metagenomic binning, comparative biology and taxonomic classification.</title>
        <authorList>
            <person name="Goeker M."/>
        </authorList>
    </citation>
    <scope>NUCLEOTIDE SEQUENCE [LARGE SCALE GENOMIC DNA]</scope>
    <source>
        <strain evidence="19 20">DSM 25890</strain>
    </source>
</reference>
<dbReference type="SUPFAM" id="SSF53738">
    <property type="entry name" value="Phosphoglucomutase, first 3 domains"/>
    <property type="match status" value="3"/>
</dbReference>
<organism evidence="19 20">
    <name type="scientific">Alkaliphilus hydrothermalis</name>
    <dbReference type="NCBI Taxonomy" id="1482730"/>
    <lineage>
        <taxon>Bacteria</taxon>
        <taxon>Bacillati</taxon>
        <taxon>Bacillota</taxon>
        <taxon>Clostridia</taxon>
        <taxon>Peptostreptococcales</taxon>
        <taxon>Natronincolaceae</taxon>
        <taxon>Alkaliphilus</taxon>
    </lineage>
</organism>
<evidence type="ECO:0000256" key="7">
    <source>
        <dbReference type="ARBA" id="ARBA00022553"/>
    </source>
</evidence>
<evidence type="ECO:0000256" key="5">
    <source>
        <dbReference type="ARBA" id="ARBA00010231"/>
    </source>
</evidence>
<evidence type="ECO:0000256" key="4">
    <source>
        <dbReference type="ARBA" id="ARBA00005189"/>
    </source>
</evidence>
<dbReference type="InterPro" id="IPR005843">
    <property type="entry name" value="A-D-PHexomutase_C"/>
</dbReference>
<keyword evidence="20" id="KW-1185">Reference proteome</keyword>
<dbReference type="Gene3D" id="3.30.310.50">
    <property type="entry name" value="Alpha-D-phosphohexomutase, C-terminal domain"/>
    <property type="match status" value="1"/>
</dbReference>
<evidence type="ECO:0000256" key="9">
    <source>
        <dbReference type="ARBA" id="ARBA00022842"/>
    </source>
</evidence>
<keyword evidence="10 19" id="KW-0413">Isomerase</keyword>
<feature type="domain" description="Alpha-D-phosphohexomutase alpha/beta/alpha" evidence="18">
    <location>
        <begin position="329"/>
        <end position="454"/>
    </location>
</feature>
<gene>
    <name evidence="19" type="ORF">JOC73_001707</name>
</gene>
<proteinExistence type="inferred from homology"/>
<evidence type="ECO:0000259" key="16">
    <source>
        <dbReference type="Pfam" id="PF02878"/>
    </source>
</evidence>
<dbReference type="InterPro" id="IPR005846">
    <property type="entry name" value="A-D-PHexomutase_a/b/a-III"/>
</dbReference>
<dbReference type="CDD" id="cd05799">
    <property type="entry name" value="PGM2"/>
    <property type="match status" value="1"/>
</dbReference>
<dbReference type="EMBL" id="JAFBEE010000009">
    <property type="protein sequence ID" value="MBM7615145.1"/>
    <property type="molecule type" value="Genomic_DNA"/>
</dbReference>
<keyword evidence="7" id="KW-0597">Phosphoprotein</keyword>
<keyword evidence="8 14" id="KW-0479">Metal-binding</keyword>
<evidence type="ECO:0000256" key="6">
    <source>
        <dbReference type="ARBA" id="ARBA00012728"/>
    </source>
</evidence>
<accession>A0ABS2NQD0</accession>
<evidence type="ECO:0000256" key="1">
    <source>
        <dbReference type="ARBA" id="ARBA00000443"/>
    </source>
</evidence>
<comment type="cofactor">
    <cofactor evidence="2">
        <name>Mg(2+)</name>
        <dbReference type="ChEBI" id="CHEBI:18420"/>
    </cofactor>
</comment>
<comment type="pathway">
    <text evidence="4">Lipid metabolism.</text>
</comment>
<dbReference type="Pfam" id="PF02879">
    <property type="entry name" value="PGM_PMM_II"/>
    <property type="match status" value="1"/>
</dbReference>
<evidence type="ECO:0000313" key="19">
    <source>
        <dbReference type="EMBL" id="MBM7615145.1"/>
    </source>
</evidence>
<feature type="domain" description="Alpha-D-phosphohexomutase C-terminal" evidence="15">
    <location>
        <begin position="516"/>
        <end position="557"/>
    </location>
</feature>
<dbReference type="Pfam" id="PF00408">
    <property type="entry name" value="PGM_PMM_IV"/>
    <property type="match status" value="1"/>
</dbReference>
<evidence type="ECO:0000313" key="20">
    <source>
        <dbReference type="Proteomes" id="UP001314796"/>
    </source>
</evidence>
<keyword evidence="9 14" id="KW-0460">Magnesium</keyword>
<protein>
    <recommendedName>
        <fullName evidence="11">Phosphoglucomutase</fullName>
        <ecNumber evidence="6">5.4.2.2</ecNumber>
    </recommendedName>
    <alternativeName>
        <fullName evidence="13">Alpha-phosphoglucomutase</fullName>
    </alternativeName>
    <alternativeName>
        <fullName evidence="12">Glucose phosphomutase</fullName>
    </alternativeName>
</protein>
<dbReference type="InterPro" id="IPR005844">
    <property type="entry name" value="A-D-PHexomutase_a/b/a-I"/>
</dbReference>
<evidence type="ECO:0000256" key="12">
    <source>
        <dbReference type="ARBA" id="ARBA00041398"/>
    </source>
</evidence>
<evidence type="ECO:0000256" key="14">
    <source>
        <dbReference type="RuleBase" id="RU004326"/>
    </source>
</evidence>
<evidence type="ECO:0000256" key="8">
    <source>
        <dbReference type="ARBA" id="ARBA00022723"/>
    </source>
</evidence>
<evidence type="ECO:0000256" key="2">
    <source>
        <dbReference type="ARBA" id="ARBA00001946"/>
    </source>
</evidence>
<dbReference type="InterPro" id="IPR005841">
    <property type="entry name" value="Alpha-D-phosphohexomutase_SF"/>
</dbReference>
<comment type="pathway">
    <text evidence="3">Glycolipid metabolism; diglucosyl-diacylglycerol biosynthesis.</text>
</comment>
<dbReference type="GO" id="GO:0004614">
    <property type="term" value="F:phosphoglucomutase activity"/>
    <property type="evidence" value="ECO:0007669"/>
    <property type="project" value="UniProtKB-EC"/>
</dbReference>
<evidence type="ECO:0000256" key="13">
    <source>
        <dbReference type="ARBA" id="ARBA00041467"/>
    </source>
</evidence>
<name>A0ABS2NQD0_9FIRM</name>
<dbReference type="PRINTS" id="PR00509">
    <property type="entry name" value="PGMPMM"/>
</dbReference>
<dbReference type="EC" id="5.4.2.2" evidence="6"/>
<sequence length="577" mass="65246">MDLRTIKNYELWSTDDYFDSNTKKELKNLQGNEKEIEDRFYKDLEFGTGGIRGVIGAGTNRMNIYTVRKATQGLANFISKYGEAAKKRGVVIAYDSRHMSKEFTEEAAKVLAANGIKAFVFESLRATPVLSFAVRQLKAIAGIVVTASHNPPQYNGYKVYWEDGGQVATELAHGITREINEIYDFHQIEVIDKETAIKMGLFNIIGGELDDEFMQAVKCQSLRWDIPQQVGKDFKIVYTPLHGTGNIPVRRVLKEIGFQQVLVVPEQEPPDPNFSTVTYPNPEERKAFTLAMEMAKKENAQLIIGTDPDCDRVGAVVENKEGEYVVLTGNQIGALLVHYILSTLKEQGRLPKNGAVVKTVVTSEMGAVIAKSFGVEVFNTLTGFKYIGERIKEFIAEDSYTYLFGYEESYGYLAGTHARDKDAVVASMLICEMAAYYHSRGMNLYEGLLALYEEYGYFLEDLKSITLEGKAGMEKIQTTLNRFRENPPKEINGVPVEVMEDYLHQKRYVFKEEKEEVIQLPSSNVIKFILDDGTWLCLRPSGTEPKLKVYGGVQEETLEECIDKLQKNIDYILEYIR</sequence>
<dbReference type="PANTHER" id="PTHR45745">
    <property type="entry name" value="PHOSPHOMANNOMUTASE 45A"/>
    <property type="match status" value="1"/>
</dbReference>
<dbReference type="InterPro" id="IPR036900">
    <property type="entry name" value="A-D-PHexomutase_C_sf"/>
</dbReference>